<dbReference type="PANTHER" id="PTHR47572:SF4">
    <property type="entry name" value="LACTONASE DRP35"/>
    <property type="match status" value="1"/>
</dbReference>
<dbReference type="InterPro" id="IPR013658">
    <property type="entry name" value="SGL"/>
</dbReference>
<proteinExistence type="predicted"/>
<dbReference type="RefSeq" id="WP_265218015.1">
    <property type="nucleotide sequence ID" value="NZ_JAPEUL010000006.1"/>
</dbReference>
<sequence length="312" mass="34845">MEKFDDRIESILLGKSDLEKVCTGATWSEGPVWLDHSQTLLWSDIPNNRILSWNEEKGLRVWRSPANFTNGHYLDLQGNLLHCSHGGRSIERTDLKTGETTTLVDRYLGKRLNSPNDLVVKSDGTVWFSDPPYGILSNVEGYKAESEQEGNFVYRFDPITSELSVVCHTIEEPNGLAFSPNESKLYIADTSAALREDGSGNHHIKVFDVEQGRKLSNERLFAVVSPGLADGFRVDQQGWVYTSSEDSIQIYHMDGTLLGKIRVPEKVSNCTFATDRSSNHQGETLYITASTSIYRIRLNTRGARPQASGNGV</sequence>
<gene>
    <name evidence="3" type="ORF">ONZ52_07375</name>
</gene>
<dbReference type="Gene3D" id="2.120.10.30">
    <property type="entry name" value="TolB, C-terminal domain"/>
    <property type="match status" value="1"/>
</dbReference>
<dbReference type="EMBL" id="JAPEUL010000006">
    <property type="protein sequence ID" value="MCW4628804.1"/>
    <property type="molecule type" value="Genomic_DNA"/>
</dbReference>
<reference evidence="3" key="1">
    <citation type="submission" date="2022-11" db="EMBL/GenBank/DDBJ databases">
        <title>Marinomonas sp. nov., isolated from marine algae.</title>
        <authorList>
            <person name="Choi D.G."/>
            <person name="Kim J.M."/>
            <person name="Lee J.K."/>
            <person name="Baek J.H."/>
            <person name="Jeon C.O."/>
        </authorList>
    </citation>
    <scope>NUCLEOTIDE SEQUENCE</scope>
    <source>
        <strain evidence="3">KJ51-3</strain>
    </source>
</reference>
<accession>A0ABT3KEA3</accession>
<keyword evidence="1" id="KW-0378">Hydrolase</keyword>
<dbReference type="InterPro" id="IPR051262">
    <property type="entry name" value="SMP-30/CGR1_Lactonase"/>
</dbReference>
<name>A0ABT3KEA3_9GAMM</name>
<evidence type="ECO:0000259" key="2">
    <source>
        <dbReference type="Pfam" id="PF08450"/>
    </source>
</evidence>
<dbReference type="Pfam" id="PF08450">
    <property type="entry name" value="SGL"/>
    <property type="match status" value="1"/>
</dbReference>
<organism evidence="3 4">
    <name type="scientific">Marinomonas rhodophyticola</name>
    <dbReference type="NCBI Taxonomy" id="2992803"/>
    <lineage>
        <taxon>Bacteria</taxon>
        <taxon>Pseudomonadati</taxon>
        <taxon>Pseudomonadota</taxon>
        <taxon>Gammaproteobacteria</taxon>
        <taxon>Oceanospirillales</taxon>
        <taxon>Oceanospirillaceae</taxon>
        <taxon>Marinomonas</taxon>
    </lineage>
</organism>
<evidence type="ECO:0000256" key="1">
    <source>
        <dbReference type="ARBA" id="ARBA00022801"/>
    </source>
</evidence>
<keyword evidence="4" id="KW-1185">Reference proteome</keyword>
<dbReference type="PANTHER" id="PTHR47572">
    <property type="entry name" value="LIPOPROTEIN-RELATED"/>
    <property type="match status" value="1"/>
</dbReference>
<feature type="domain" description="SMP-30/Gluconolactonase/LRE-like region" evidence="2">
    <location>
        <begin position="27"/>
        <end position="290"/>
    </location>
</feature>
<dbReference type="Proteomes" id="UP001431181">
    <property type="component" value="Unassembled WGS sequence"/>
</dbReference>
<dbReference type="SUPFAM" id="SSF63829">
    <property type="entry name" value="Calcium-dependent phosphotriesterase"/>
    <property type="match status" value="1"/>
</dbReference>
<dbReference type="InterPro" id="IPR011042">
    <property type="entry name" value="6-blade_b-propeller_TolB-like"/>
</dbReference>
<protein>
    <submittedName>
        <fullName evidence="3">SMP-30/gluconolactonase/LRE family protein</fullName>
    </submittedName>
</protein>
<comment type="caution">
    <text evidence="3">The sequence shown here is derived from an EMBL/GenBank/DDBJ whole genome shotgun (WGS) entry which is preliminary data.</text>
</comment>
<evidence type="ECO:0000313" key="4">
    <source>
        <dbReference type="Proteomes" id="UP001431181"/>
    </source>
</evidence>
<evidence type="ECO:0000313" key="3">
    <source>
        <dbReference type="EMBL" id="MCW4628804.1"/>
    </source>
</evidence>